<keyword evidence="2 7" id="KW-0813">Transport</keyword>
<accession>W4URD1</accession>
<keyword evidence="4 7" id="KW-0812">Transmembrane</keyword>
<evidence type="ECO:0000256" key="6">
    <source>
        <dbReference type="ARBA" id="ARBA00023237"/>
    </source>
</evidence>
<dbReference type="AlphaFoldDB" id="W4URD1"/>
<dbReference type="SMART" id="SM00965">
    <property type="entry name" value="STN"/>
    <property type="match status" value="1"/>
</dbReference>
<dbReference type="InterPro" id="IPR023996">
    <property type="entry name" value="TonB-dep_OMP_SusC/RagA"/>
</dbReference>
<comment type="caution">
    <text evidence="10">The sequence shown here is derived from an EMBL/GenBank/DDBJ whole genome shotgun (WGS) entry which is preliminary data.</text>
</comment>
<dbReference type="Gene3D" id="2.40.170.20">
    <property type="entry name" value="TonB-dependent receptor, beta-barrel domain"/>
    <property type="match status" value="1"/>
</dbReference>
<organism evidence="10 11">
    <name type="scientific">Bacteroides reticulotermitis JCM 10512</name>
    <dbReference type="NCBI Taxonomy" id="1445607"/>
    <lineage>
        <taxon>Bacteria</taxon>
        <taxon>Pseudomonadati</taxon>
        <taxon>Bacteroidota</taxon>
        <taxon>Bacteroidia</taxon>
        <taxon>Bacteroidales</taxon>
        <taxon>Bacteroidaceae</taxon>
        <taxon>Bacteroides</taxon>
    </lineage>
</organism>
<dbReference type="STRING" id="1445607.JCM10512_1790"/>
<dbReference type="NCBIfam" id="TIGR04056">
    <property type="entry name" value="OMP_RagA_SusC"/>
    <property type="match status" value="1"/>
</dbReference>
<proteinExistence type="inferred from homology"/>
<evidence type="ECO:0000256" key="8">
    <source>
        <dbReference type="SAM" id="SignalP"/>
    </source>
</evidence>
<feature type="signal peptide" evidence="8">
    <location>
        <begin position="1"/>
        <end position="49"/>
    </location>
</feature>
<dbReference type="Pfam" id="PF07715">
    <property type="entry name" value="Plug"/>
    <property type="match status" value="1"/>
</dbReference>
<dbReference type="SUPFAM" id="SSF49464">
    <property type="entry name" value="Carboxypeptidase regulatory domain-like"/>
    <property type="match status" value="1"/>
</dbReference>
<dbReference type="EMBL" id="BAIV01000009">
    <property type="protein sequence ID" value="GAE83511.1"/>
    <property type="molecule type" value="Genomic_DNA"/>
</dbReference>
<dbReference type="GO" id="GO:0009279">
    <property type="term" value="C:cell outer membrane"/>
    <property type="evidence" value="ECO:0007669"/>
    <property type="project" value="UniProtKB-SubCell"/>
</dbReference>
<evidence type="ECO:0000256" key="5">
    <source>
        <dbReference type="ARBA" id="ARBA00023136"/>
    </source>
</evidence>
<name>W4URD1_9BACE</name>
<keyword evidence="6 7" id="KW-0998">Cell outer membrane</keyword>
<evidence type="ECO:0000256" key="3">
    <source>
        <dbReference type="ARBA" id="ARBA00022452"/>
    </source>
</evidence>
<dbReference type="InterPro" id="IPR008969">
    <property type="entry name" value="CarboxyPept-like_regulatory"/>
</dbReference>
<evidence type="ECO:0000313" key="10">
    <source>
        <dbReference type="EMBL" id="GAE83511.1"/>
    </source>
</evidence>
<keyword evidence="5 7" id="KW-0472">Membrane</keyword>
<dbReference type="InterPro" id="IPR023997">
    <property type="entry name" value="TonB-dep_OMP_SusC/RagA_CS"/>
</dbReference>
<evidence type="ECO:0000256" key="2">
    <source>
        <dbReference type="ARBA" id="ARBA00022448"/>
    </source>
</evidence>
<dbReference type="Proteomes" id="UP000019131">
    <property type="component" value="Unassembled WGS sequence"/>
</dbReference>
<comment type="similarity">
    <text evidence="7">Belongs to the TonB-dependent receptor family.</text>
</comment>
<evidence type="ECO:0000256" key="4">
    <source>
        <dbReference type="ARBA" id="ARBA00022692"/>
    </source>
</evidence>
<dbReference type="PROSITE" id="PS52016">
    <property type="entry name" value="TONB_DEPENDENT_REC_3"/>
    <property type="match status" value="1"/>
</dbReference>
<dbReference type="Gene3D" id="2.170.130.10">
    <property type="entry name" value="TonB-dependent receptor, plug domain"/>
    <property type="match status" value="1"/>
</dbReference>
<feature type="domain" description="Secretin/TonB short N-terminal" evidence="9">
    <location>
        <begin position="79"/>
        <end position="130"/>
    </location>
</feature>
<keyword evidence="3 7" id="KW-1134">Transmembrane beta strand</keyword>
<reference evidence="10 11" key="1">
    <citation type="journal article" date="2014" name="Genome Announc.">
        <title>Draft Genome Sequence of Bacteroides reticulotermitis Strain JCM 10512T, Isolated from the Gut of a Termite.</title>
        <authorList>
            <person name="Yuki M."/>
            <person name="Oshima K."/>
            <person name="Suda W."/>
            <person name="Sakamoto M."/>
            <person name="Iida T."/>
            <person name="Hattori M."/>
            <person name="Ohkuma M."/>
        </authorList>
    </citation>
    <scope>NUCLEOTIDE SEQUENCE [LARGE SCALE GENOMIC DNA]</scope>
    <source>
        <strain evidence="10 11">JCM 10512</strain>
    </source>
</reference>
<dbReference type="NCBIfam" id="TIGR04057">
    <property type="entry name" value="SusC_RagA_signa"/>
    <property type="match status" value="1"/>
</dbReference>
<evidence type="ECO:0000313" key="11">
    <source>
        <dbReference type="Proteomes" id="UP000019131"/>
    </source>
</evidence>
<comment type="subcellular location">
    <subcellularLocation>
        <location evidence="1 7">Cell outer membrane</location>
        <topology evidence="1 7">Multi-pass membrane protein</topology>
    </subcellularLocation>
</comment>
<evidence type="ECO:0000259" key="9">
    <source>
        <dbReference type="SMART" id="SM00965"/>
    </source>
</evidence>
<dbReference type="Pfam" id="PF13715">
    <property type="entry name" value="CarbopepD_reg_2"/>
    <property type="match status" value="1"/>
</dbReference>
<keyword evidence="8" id="KW-0732">Signal</keyword>
<keyword evidence="10" id="KW-0675">Receptor</keyword>
<dbReference type="InterPro" id="IPR037066">
    <property type="entry name" value="Plug_dom_sf"/>
</dbReference>
<dbReference type="InterPro" id="IPR012910">
    <property type="entry name" value="Plug_dom"/>
</dbReference>
<dbReference type="InterPro" id="IPR011662">
    <property type="entry name" value="Secretin/TonB_short_N"/>
</dbReference>
<dbReference type="InterPro" id="IPR036942">
    <property type="entry name" value="Beta-barrel_TonB_sf"/>
</dbReference>
<evidence type="ECO:0000256" key="7">
    <source>
        <dbReference type="PROSITE-ProRule" id="PRU01360"/>
    </source>
</evidence>
<dbReference type="InterPro" id="IPR039426">
    <property type="entry name" value="TonB-dep_rcpt-like"/>
</dbReference>
<keyword evidence="11" id="KW-1185">Reference proteome</keyword>
<gene>
    <name evidence="10" type="ORF">JCM10512_1790</name>
</gene>
<dbReference type="SUPFAM" id="SSF56935">
    <property type="entry name" value="Porins"/>
    <property type="match status" value="1"/>
</dbReference>
<evidence type="ECO:0000256" key="1">
    <source>
        <dbReference type="ARBA" id="ARBA00004571"/>
    </source>
</evidence>
<feature type="chain" id="PRO_5004849425" evidence="8">
    <location>
        <begin position="50"/>
        <end position="1221"/>
    </location>
</feature>
<sequence>MGRKKIEKNEVYPKYKSNYCIKSKVFMKKVVKRTLMAFIVMCVSLSALAQDVTGTRVTVDMKGVYVRTALAQIRVMTGVLFVYEESVIDRELRVNLSHQDVKLETVLNDLCYQTGLKYTIKKNMILLMPKGATTRTSSELVHVKGKVVDEAGQALAGATVYAPQSSIGTIADVDGNFQLHLNAGELLSFNFVGMVNQTAKIAVGMKPLLIKMAVDNANLQEVVITGYQSIDKSRYVGAVSQVKIDETLINGELSIDQMLQGAVPGMSVQMSTGQVGAAAKVRVRGTSTLLGNKEPLWVVDGVIQRDPFPMNEGDATLSADADNLRLIAGNCISWLNPNDIETLTVLKDASATAIYGSKAANGVIVITTKKAKNERLSVSYSGTYTVGQKPDYGMYNLMNSQEKMQLSREIVDEKLSYSSNVLPIGYSHLMDQLQSKEITYDEFVRLFRKYEYQNTDWFDLLFRNSFSQQHSVSVSGGSQKLMNRVSFNYSKTNGEAKGNDVTSFSFNSNTILHLNNKLQVSLSLKGSDREADGFAYGVNPFTYASSTARTIPAYNEDGTLYYHKKYGGAAAGVYLNSNYLNYNILNEMDNTGNTSANKMLGASVDLEWEILPGLKYQGLYSYSTTSSEVKSWATELSYYITNIRGYEYGDPDVLPNGKLEQSSRLPFGGLLQADNMNNRNYMFRNSLVYNKLFNKKHNLSLNLGVETTSDKNTGNGNKRYGYLRYRGERFADLPIPTMQYGGSSVWGETAAKALYEEMRVGTTVTNRENNQLSEFFTGVYAFDNRYVVNFNARLDASNRFGQDAKKKFRPAWSAGVKWRLGNEHFMQQQTLVDAIDLSASYGYQGNAVETVSPYLIATDGGLNSSTNLYTLAIKSLPYPDLGWEKTKSWNVGVDLSFFRGRFSLMANVFGKNSDVLSSRDIPAENGMATSVVFGTKMENRGYELAVSVIPIQTRDFTWQLSLNTGVTRNQLKNNERTNTLSDFLNGTAIVDGEAYSTLWSFAFDKLDGTDGKPLFQKLDIDKTDDPRDFLVKSGKLEPDFSGGLFTRFRYKYLSLQANFSISVGGQKRLPDLYDMRNGQYGLPLPDQNSSRWLIDRWRKPGDEEFTVYPSLPTKEKTTSTNTVDGSLHLPYNPEFYSRYEAYNLSDIRVADADFIRCRQISLNYQFANKMLERIHLQHLSLGLSMTNPFLITFDKKWDGYDPETGGWPARKTISLVLNATF</sequence>
<protein>
    <submittedName>
        <fullName evidence="10">TonB-dependent receptor</fullName>
    </submittedName>
</protein>